<evidence type="ECO:0000259" key="5">
    <source>
        <dbReference type="Pfam" id="PF07732"/>
    </source>
</evidence>
<evidence type="ECO:0000259" key="3">
    <source>
        <dbReference type="Pfam" id="PF00394"/>
    </source>
</evidence>
<evidence type="ECO:0000259" key="4">
    <source>
        <dbReference type="Pfam" id="PF07731"/>
    </source>
</evidence>
<dbReference type="PANTHER" id="PTHR11709:SF296">
    <property type="entry name" value="MULTI-COPPER OXIDASE TYPE I FAMILY PROTEIN"/>
    <property type="match status" value="1"/>
</dbReference>
<dbReference type="Pfam" id="PF00394">
    <property type="entry name" value="Cu-oxidase"/>
    <property type="match status" value="1"/>
</dbReference>
<evidence type="ECO:0000256" key="2">
    <source>
        <dbReference type="SAM" id="SignalP"/>
    </source>
</evidence>
<dbReference type="Gene3D" id="2.60.40.420">
    <property type="entry name" value="Cupredoxins - blue copper proteins"/>
    <property type="match status" value="3"/>
</dbReference>
<accession>A0AAV7E2C8</accession>
<evidence type="ECO:0000256" key="1">
    <source>
        <dbReference type="ARBA" id="ARBA00010609"/>
    </source>
</evidence>
<comment type="similarity">
    <text evidence="1">Belongs to the multicopper oxidase family.</text>
</comment>
<dbReference type="InterPro" id="IPR045087">
    <property type="entry name" value="Cu-oxidase_fam"/>
</dbReference>
<dbReference type="Pfam" id="PF07732">
    <property type="entry name" value="Cu-oxidase_3"/>
    <property type="match status" value="1"/>
</dbReference>
<feature type="chain" id="PRO_5043507507" evidence="2">
    <location>
        <begin position="26"/>
        <end position="544"/>
    </location>
</feature>
<keyword evidence="2" id="KW-0732">Signal</keyword>
<proteinExistence type="inferred from homology"/>
<dbReference type="InterPro" id="IPR001117">
    <property type="entry name" value="Cu-oxidase_2nd"/>
</dbReference>
<dbReference type="InterPro" id="IPR011707">
    <property type="entry name" value="Cu-oxidase-like_N"/>
</dbReference>
<protein>
    <submittedName>
        <fullName evidence="6">Uncharacterized protein</fullName>
    </submittedName>
</protein>
<gene>
    <name evidence="6" type="ORF">H6P81_018458</name>
</gene>
<dbReference type="PANTHER" id="PTHR11709">
    <property type="entry name" value="MULTI-COPPER OXIDASE"/>
    <property type="match status" value="1"/>
</dbReference>
<comment type="caution">
    <text evidence="6">The sequence shown here is derived from an EMBL/GenBank/DDBJ whole genome shotgun (WGS) entry which is preliminary data.</text>
</comment>
<evidence type="ECO:0000313" key="7">
    <source>
        <dbReference type="Proteomes" id="UP000825729"/>
    </source>
</evidence>
<feature type="domain" description="Plastocyanin-like" evidence="4">
    <location>
        <begin position="406"/>
        <end position="514"/>
    </location>
</feature>
<dbReference type="Proteomes" id="UP000825729">
    <property type="component" value="Unassembled WGS sequence"/>
</dbReference>
<dbReference type="EMBL" id="JAINDJ010000007">
    <property type="protein sequence ID" value="KAG9442604.1"/>
    <property type="molecule type" value="Genomic_DNA"/>
</dbReference>
<dbReference type="InterPro" id="IPR011706">
    <property type="entry name" value="Cu-oxidase_C"/>
</dbReference>
<feature type="domain" description="Plastocyanin-like" evidence="3">
    <location>
        <begin position="162"/>
        <end position="298"/>
    </location>
</feature>
<feature type="domain" description="Plastocyanin-like" evidence="5">
    <location>
        <begin position="35"/>
        <end position="146"/>
    </location>
</feature>
<name>A0AAV7E2C8_ARIFI</name>
<reference evidence="6 7" key="1">
    <citation type="submission" date="2021-07" db="EMBL/GenBank/DDBJ databases">
        <title>The Aristolochia fimbriata genome: insights into angiosperm evolution, floral development and chemical biosynthesis.</title>
        <authorList>
            <person name="Jiao Y."/>
        </authorList>
    </citation>
    <scope>NUCLEOTIDE SEQUENCE [LARGE SCALE GENOMIC DNA]</scope>
    <source>
        <strain evidence="6">IBCAS-2021</strain>
        <tissue evidence="6">Leaf</tissue>
    </source>
</reference>
<dbReference type="SUPFAM" id="SSF49503">
    <property type="entry name" value="Cupredoxins"/>
    <property type="match status" value="3"/>
</dbReference>
<sequence length="544" mass="61434">MAPGRWVSAAVLLFITLQESLFVDCNQIYDWTVSFAQRKPLGVEKPVIVINDEFPGPLLSATTNDVVTVNVHNNLTEPLLLTWNGIQQRRNPWQDGVQGTNCPIPPGANWTYEFQVKDQIGSFFYYPSFLFHKASGGYGPVRVYNRVAVPTPFPTPMGDFDVLVGDWYNADHRDLQSRLDQQVGLPPNPDGVLINGLASLQTSFTLKPGGTYRFRISNVGLKATINLKIQDHMMQLIEAEGAHTLKEYYDNLDVHVGQSYSVLVTANKDLSKSAFYMVASTRFTAKEMVGLAILNYEGHEGQPEGLFPFGPDDHDFSSSIEQAFSIRWDPRVGAARPNPQGSFHYGLINVSRTIVLENNVAMIGNQLRYTINGISFVYPETPMLLANYFGLKEMENYTRMPDVPDYREPQLGSSLLDLEYRSFVHFVFQNSELSLQTWHFDGYSVFIVGMGEGRWTEKERVNYNMFDAISRSTFQVYPNSWTAVMVEMDNYGVWNLRSQDGERRYLGQELYLRVKGNGTDSPGTIPARDMRSIPPNAIKCGMAH</sequence>
<organism evidence="6 7">
    <name type="scientific">Aristolochia fimbriata</name>
    <name type="common">White veined hardy Dutchman's pipe vine</name>
    <dbReference type="NCBI Taxonomy" id="158543"/>
    <lineage>
        <taxon>Eukaryota</taxon>
        <taxon>Viridiplantae</taxon>
        <taxon>Streptophyta</taxon>
        <taxon>Embryophyta</taxon>
        <taxon>Tracheophyta</taxon>
        <taxon>Spermatophyta</taxon>
        <taxon>Magnoliopsida</taxon>
        <taxon>Magnoliidae</taxon>
        <taxon>Piperales</taxon>
        <taxon>Aristolochiaceae</taxon>
        <taxon>Aristolochia</taxon>
    </lineage>
</organism>
<dbReference type="GO" id="GO:0005507">
    <property type="term" value="F:copper ion binding"/>
    <property type="evidence" value="ECO:0007669"/>
    <property type="project" value="InterPro"/>
</dbReference>
<dbReference type="GO" id="GO:0016491">
    <property type="term" value="F:oxidoreductase activity"/>
    <property type="evidence" value="ECO:0007669"/>
    <property type="project" value="InterPro"/>
</dbReference>
<feature type="signal peptide" evidence="2">
    <location>
        <begin position="1"/>
        <end position="25"/>
    </location>
</feature>
<dbReference type="AlphaFoldDB" id="A0AAV7E2C8"/>
<dbReference type="InterPro" id="IPR008972">
    <property type="entry name" value="Cupredoxin"/>
</dbReference>
<evidence type="ECO:0000313" key="6">
    <source>
        <dbReference type="EMBL" id="KAG9442604.1"/>
    </source>
</evidence>
<dbReference type="Pfam" id="PF07731">
    <property type="entry name" value="Cu-oxidase_2"/>
    <property type="match status" value="1"/>
</dbReference>
<keyword evidence="7" id="KW-1185">Reference proteome</keyword>